<evidence type="ECO:0000313" key="2">
    <source>
        <dbReference type="EMBL" id="KAG2841862.1"/>
    </source>
</evidence>
<dbReference type="Proteomes" id="UP000688947">
    <property type="component" value="Unassembled WGS sequence"/>
</dbReference>
<keyword evidence="8" id="KW-1185">Reference proteome</keyword>
<evidence type="ECO:0000313" key="5">
    <source>
        <dbReference type="EMBL" id="KAG3199931.1"/>
    </source>
</evidence>
<feature type="compositionally biased region" description="Polar residues" evidence="1">
    <location>
        <begin position="31"/>
        <end position="41"/>
    </location>
</feature>
<protein>
    <submittedName>
        <fullName evidence="7">Uncharacterized protein</fullName>
    </submittedName>
</protein>
<reference evidence="2" key="2">
    <citation type="submission" date="2018-10" db="EMBL/GenBank/DDBJ databases">
        <title>Effector identification in a new, highly contiguous assembly of the strawberry crown rot pathogen Phytophthora cactorum.</title>
        <authorList>
            <person name="Armitage A.D."/>
            <person name="Nellist C.F."/>
            <person name="Bates H."/>
            <person name="Vickerstaff R.J."/>
            <person name="Harrison R.J."/>
        </authorList>
    </citation>
    <scope>NUCLEOTIDE SEQUENCE</scope>
    <source>
        <strain evidence="2">15-7</strain>
        <strain evidence="3">4032</strain>
        <strain evidence="4">4040</strain>
        <strain evidence="5">P421</strain>
    </source>
</reference>
<evidence type="ECO:0000256" key="1">
    <source>
        <dbReference type="SAM" id="MobiDB-lite"/>
    </source>
</evidence>
<dbReference type="OrthoDB" id="10276126at2759"/>
<organism evidence="7 8">
    <name type="scientific">Phytophthora cactorum</name>
    <dbReference type="NCBI Taxonomy" id="29920"/>
    <lineage>
        <taxon>Eukaryota</taxon>
        <taxon>Sar</taxon>
        <taxon>Stramenopiles</taxon>
        <taxon>Oomycota</taxon>
        <taxon>Peronosporomycetes</taxon>
        <taxon>Peronosporales</taxon>
        <taxon>Peronosporaceae</taxon>
        <taxon>Phytophthora</taxon>
    </lineage>
</organism>
<evidence type="ECO:0000313" key="7">
    <source>
        <dbReference type="EMBL" id="RAW21025.1"/>
    </source>
</evidence>
<feature type="region of interest" description="Disordered" evidence="1">
    <location>
        <begin position="1"/>
        <end position="62"/>
    </location>
</feature>
<feature type="compositionally biased region" description="Polar residues" evidence="1">
    <location>
        <begin position="1"/>
        <end position="19"/>
    </location>
</feature>
<dbReference type="EMBL" id="RCMI01002285">
    <property type="protein sequence ID" value="KAG2877532.1"/>
    <property type="molecule type" value="Genomic_DNA"/>
</dbReference>
<comment type="caution">
    <text evidence="7">The sequence shown here is derived from an EMBL/GenBank/DDBJ whole genome shotgun (WGS) entry which is preliminary data.</text>
</comment>
<dbReference type="AlphaFoldDB" id="A0A329R8C5"/>
<dbReference type="EMBL" id="RCMG01000928">
    <property type="protein sequence ID" value="KAG2841862.1"/>
    <property type="molecule type" value="Genomic_DNA"/>
</dbReference>
<reference evidence="7 8" key="1">
    <citation type="submission" date="2018-01" db="EMBL/GenBank/DDBJ databases">
        <title>Draft genome of the strawberry crown rot pathogen Phytophthora cactorum.</title>
        <authorList>
            <person name="Armitage A.D."/>
            <person name="Lysoe E."/>
            <person name="Nellist C.F."/>
            <person name="Harrison R.J."/>
            <person name="Brurberg M.B."/>
        </authorList>
    </citation>
    <scope>NUCLEOTIDE SEQUENCE [LARGE SCALE GENOMIC DNA]</scope>
    <source>
        <strain evidence="7 8">10300</strain>
    </source>
</reference>
<proteinExistence type="predicted"/>
<dbReference type="Proteomes" id="UP000251314">
    <property type="component" value="Unassembled WGS sequence"/>
</dbReference>
<dbReference type="Proteomes" id="UP000736787">
    <property type="component" value="Unassembled WGS sequence"/>
</dbReference>
<dbReference type="Proteomes" id="UP000735874">
    <property type="component" value="Unassembled WGS sequence"/>
</dbReference>
<sequence>MTTAKPTTRGSASAANTATVHAWDEPMHPLSESQGQDQRSPGSEVDSEGCTTAVNTKRDGGT</sequence>
<evidence type="ECO:0000313" key="8">
    <source>
        <dbReference type="Proteomes" id="UP000251314"/>
    </source>
</evidence>
<dbReference type="Proteomes" id="UP000760860">
    <property type="component" value="Unassembled WGS sequence"/>
</dbReference>
<dbReference type="EMBL" id="MJFZ01002128">
    <property type="protein sequence ID" value="RAW21025.1"/>
    <property type="molecule type" value="Genomic_DNA"/>
</dbReference>
<dbReference type="Proteomes" id="UP000774804">
    <property type="component" value="Unassembled WGS sequence"/>
</dbReference>
<name>A0A329R8C5_9STRA</name>
<dbReference type="EMBL" id="RCMV01003081">
    <property type="protein sequence ID" value="KAG3199931.1"/>
    <property type="molecule type" value="Genomic_DNA"/>
</dbReference>
<accession>A0A329R8C5</accession>
<dbReference type="VEuPathDB" id="FungiDB:PC110_g22532"/>
<dbReference type="EMBL" id="JAENGZ010002704">
    <property type="protein sequence ID" value="KAG6943044.1"/>
    <property type="molecule type" value="Genomic_DNA"/>
</dbReference>
<reference evidence="6" key="3">
    <citation type="submission" date="2021-01" db="EMBL/GenBank/DDBJ databases">
        <title>Phytophthora aleatoria, a newly-described species from Pinus radiata is distinct from Phytophthora cactorum isolates based on comparative genomics.</title>
        <authorList>
            <person name="Mcdougal R."/>
            <person name="Panda P."/>
            <person name="Williams N."/>
            <person name="Studholme D.J."/>
        </authorList>
    </citation>
    <scope>NUCLEOTIDE SEQUENCE</scope>
    <source>
        <strain evidence="6">NZFS 3830</strain>
    </source>
</reference>
<gene>
    <name evidence="6" type="ORF">JG687_00018695</name>
    <name evidence="7" type="ORF">PC110_g22532</name>
    <name evidence="2" type="ORF">PC113_g18937</name>
    <name evidence="3" type="ORF">PC115_g23346</name>
    <name evidence="4" type="ORF">PC117_g25983</name>
    <name evidence="5" type="ORF">PC129_g23958</name>
</gene>
<evidence type="ECO:0000313" key="4">
    <source>
        <dbReference type="EMBL" id="KAG2883622.1"/>
    </source>
</evidence>
<evidence type="ECO:0000313" key="6">
    <source>
        <dbReference type="EMBL" id="KAG6943044.1"/>
    </source>
</evidence>
<evidence type="ECO:0000313" key="3">
    <source>
        <dbReference type="EMBL" id="KAG2877532.1"/>
    </source>
</evidence>
<dbReference type="EMBL" id="RCMK01002204">
    <property type="protein sequence ID" value="KAG2883622.1"/>
    <property type="molecule type" value="Genomic_DNA"/>
</dbReference>